<dbReference type="Gene3D" id="1.10.287.570">
    <property type="entry name" value="Helical hairpin bin"/>
    <property type="match status" value="1"/>
</dbReference>
<feature type="domain" description="Bicarbonate transporter-like transmembrane" evidence="9">
    <location>
        <begin position="52"/>
        <end position="174"/>
    </location>
</feature>
<dbReference type="Pfam" id="PF00955">
    <property type="entry name" value="HCO3_cotransp"/>
    <property type="match status" value="1"/>
</dbReference>
<dbReference type="FunFam" id="1.10.287.570:FF:000004">
    <property type="entry name" value="probable boron transporter 2"/>
    <property type="match status" value="1"/>
</dbReference>
<evidence type="ECO:0000256" key="8">
    <source>
        <dbReference type="SAM" id="Phobius"/>
    </source>
</evidence>
<dbReference type="GO" id="GO:0050801">
    <property type="term" value="P:monoatomic ion homeostasis"/>
    <property type="evidence" value="ECO:0007669"/>
    <property type="project" value="TreeGrafter"/>
</dbReference>
<keyword evidence="7 8" id="KW-0472">Membrane</keyword>
<comment type="caution">
    <text evidence="10">The sequence shown here is derived from an EMBL/GenBank/DDBJ whole genome shotgun (WGS) entry which is preliminary data.</text>
</comment>
<evidence type="ECO:0000256" key="6">
    <source>
        <dbReference type="ARBA" id="ARBA00022989"/>
    </source>
</evidence>
<dbReference type="GO" id="GO:0005886">
    <property type="term" value="C:plasma membrane"/>
    <property type="evidence" value="ECO:0007669"/>
    <property type="project" value="TreeGrafter"/>
</dbReference>
<keyword evidence="4" id="KW-0039">Anion exchange</keyword>
<dbReference type="Proteomes" id="UP000289738">
    <property type="component" value="Chromosome B01"/>
</dbReference>
<evidence type="ECO:0000313" key="10">
    <source>
        <dbReference type="EMBL" id="RYR30035.1"/>
    </source>
</evidence>
<evidence type="ECO:0000256" key="4">
    <source>
        <dbReference type="ARBA" id="ARBA00022681"/>
    </source>
</evidence>
<evidence type="ECO:0000313" key="11">
    <source>
        <dbReference type="Proteomes" id="UP000289738"/>
    </source>
</evidence>
<keyword evidence="6 8" id="KW-1133">Transmembrane helix</keyword>
<feature type="transmembrane region" description="Helical" evidence="8">
    <location>
        <begin position="136"/>
        <end position="155"/>
    </location>
</feature>
<feature type="transmembrane region" description="Helical" evidence="8">
    <location>
        <begin position="77"/>
        <end position="99"/>
    </location>
</feature>
<evidence type="ECO:0000256" key="2">
    <source>
        <dbReference type="ARBA" id="ARBA00006262"/>
    </source>
</evidence>
<evidence type="ECO:0000256" key="5">
    <source>
        <dbReference type="ARBA" id="ARBA00022692"/>
    </source>
</evidence>
<evidence type="ECO:0000256" key="1">
    <source>
        <dbReference type="ARBA" id="ARBA00004141"/>
    </source>
</evidence>
<keyword evidence="11" id="KW-1185">Reference proteome</keyword>
<dbReference type="AlphaFoldDB" id="A0A445AUB8"/>
<proteinExistence type="inferred from homology"/>
<organism evidence="10 11">
    <name type="scientific">Arachis hypogaea</name>
    <name type="common">Peanut</name>
    <dbReference type="NCBI Taxonomy" id="3818"/>
    <lineage>
        <taxon>Eukaryota</taxon>
        <taxon>Viridiplantae</taxon>
        <taxon>Streptophyta</taxon>
        <taxon>Embryophyta</taxon>
        <taxon>Tracheophyta</taxon>
        <taxon>Spermatophyta</taxon>
        <taxon>Magnoliopsida</taxon>
        <taxon>eudicotyledons</taxon>
        <taxon>Gunneridae</taxon>
        <taxon>Pentapetalae</taxon>
        <taxon>rosids</taxon>
        <taxon>fabids</taxon>
        <taxon>Fabales</taxon>
        <taxon>Fabaceae</taxon>
        <taxon>Papilionoideae</taxon>
        <taxon>50 kb inversion clade</taxon>
        <taxon>dalbergioids sensu lato</taxon>
        <taxon>Dalbergieae</taxon>
        <taxon>Pterocarpus clade</taxon>
        <taxon>Arachis</taxon>
    </lineage>
</organism>
<gene>
    <name evidence="10" type="ORF">Ahy_B01g054809</name>
</gene>
<comment type="subcellular location">
    <subcellularLocation>
        <location evidence="1">Membrane</location>
        <topology evidence="1">Multi-pass membrane protein</topology>
    </subcellularLocation>
</comment>
<dbReference type="InterPro" id="IPR003020">
    <property type="entry name" value="HCO3_transpt_euk"/>
</dbReference>
<evidence type="ECO:0000256" key="7">
    <source>
        <dbReference type="ARBA" id="ARBA00023136"/>
    </source>
</evidence>
<dbReference type="EMBL" id="SDMP01000011">
    <property type="protein sequence ID" value="RYR30035.1"/>
    <property type="molecule type" value="Genomic_DNA"/>
</dbReference>
<protein>
    <recommendedName>
        <fullName evidence="9">Bicarbonate transporter-like transmembrane domain-containing protein</fullName>
    </recommendedName>
</protein>
<name>A0A445AUB8_ARAHY</name>
<sequence length="178" mass="19995">MVCRKRHVTSSSSSCDSAPFFYPHFVPKLLQSVSSDQLRHLPRTFMEETFVPFRGIKNDLKGRILCYKQDWTSGFKAGIRILAPTTYIFFASAIPVISFGEQLERNTDGTLTAVQTLTSTALCGIVHAILGGQPLLILGVAEPTVLMYTFLYDFAKDRKDLGQRLFLAWAGWYSLISF</sequence>
<evidence type="ECO:0000259" key="9">
    <source>
        <dbReference type="Pfam" id="PF00955"/>
    </source>
</evidence>
<dbReference type="PANTHER" id="PTHR11453:SF82">
    <property type="entry name" value="BORON TRANSPORTER 1"/>
    <property type="match status" value="1"/>
</dbReference>
<keyword evidence="3" id="KW-0813">Transport</keyword>
<comment type="similarity">
    <text evidence="2">Belongs to the anion exchanger (TC 2.A.31.3) family.</text>
</comment>
<dbReference type="GO" id="GO:0005452">
    <property type="term" value="F:solute:inorganic anion antiporter activity"/>
    <property type="evidence" value="ECO:0007669"/>
    <property type="project" value="InterPro"/>
</dbReference>
<evidence type="ECO:0000256" key="3">
    <source>
        <dbReference type="ARBA" id="ARBA00022448"/>
    </source>
</evidence>
<dbReference type="InterPro" id="IPR011531">
    <property type="entry name" value="HCO3_transpt-like_TM_dom"/>
</dbReference>
<dbReference type="PANTHER" id="PTHR11453">
    <property type="entry name" value="ANION EXCHANGE PROTEIN"/>
    <property type="match status" value="1"/>
</dbReference>
<keyword evidence="4" id="KW-0406">Ion transport</keyword>
<dbReference type="GO" id="GO:0006820">
    <property type="term" value="P:monoatomic anion transport"/>
    <property type="evidence" value="ECO:0007669"/>
    <property type="project" value="InterPro"/>
</dbReference>
<reference evidence="10 11" key="1">
    <citation type="submission" date="2019-01" db="EMBL/GenBank/DDBJ databases">
        <title>Sequencing of cultivated peanut Arachis hypogaea provides insights into genome evolution and oil improvement.</title>
        <authorList>
            <person name="Chen X."/>
        </authorList>
    </citation>
    <scope>NUCLEOTIDE SEQUENCE [LARGE SCALE GENOMIC DNA]</scope>
    <source>
        <strain evidence="11">cv. Fuhuasheng</strain>
        <tissue evidence="10">Leaves</tissue>
    </source>
</reference>
<keyword evidence="5 8" id="KW-0812">Transmembrane</keyword>
<accession>A0A445AUB8</accession>